<dbReference type="RefSeq" id="WP_189892912.1">
    <property type="nucleotide sequence ID" value="NZ_BMVN01000037.1"/>
</dbReference>
<gene>
    <name evidence="3" type="ORF">GCM10010345_71290</name>
</gene>
<evidence type="ECO:0000259" key="2">
    <source>
        <dbReference type="Pfam" id="PF01526"/>
    </source>
</evidence>
<feature type="compositionally biased region" description="Basic and acidic residues" evidence="1">
    <location>
        <begin position="113"/>
        <end position="136"/>
    </location>
</feature>
<feature type="domain" description="Tn3 transposase DDE" evidence="2">
    <location>
        <begin position="18"/>
        <end position="119"/>
    </location>
</feature>
<evidence type="ECO:0000256" key="1">
    <source>
        <dbReference type="SAM" id="MobiDB-lite"/>
    </source>
</evidence>
<dbReference type="InterPro" id="IPR002513">
    <property type="entry name" value="Tn3_Tnp_DDE_dom"/>
</dbReference>
<dbReference type="EMBL" id="BMVN01000037">
    <property type="protein sequence ID" value="GHA56537.1"/>
    <property type="molecule type" value="Genomic_DNA"/>
</dbReference>
<accession>A0ABQ3D3A2</accession>
<organism evidence="3 4">
    <name type="scientific">Streptomyces canarius</name>
    <dbReference type="NCBI Taxonomy" id="285453"/>
    <lineage>
        <taxon>Bacteria</taxon>
        <taxon>Bacillati</taxon>
        <taxon>Actinomycetota</taxon>
        <taxon>Actinomycetes</taxon>
        <taxon>Kitasatosporales</taxon>
        <taxon>Streptomycetaceae</taxon>
        <taxon>Streptomyces</taxon>
    </lineage>
</organism>
<dbReference type="Proteomes" id="UP000653644">
    <property type="component" value="Unassembled WGS sequence"/>
</dbReference>
<sequence length="146" mass="16259">MLDLLDVLKNADFLTDFIDVTDEFASVAAYERMDRALLQWRLLLALFALDTHMGIRAIVATGEHGETEAALRYVRRHFITVDNLRAAVTRLVNGTLAAWDAAWWGQGPACASDSKKSDREVRPRSPTEKSGREVRPRSSGPGPRPP</sequence>
<keyword evidence="4" id="KW-1185">Reference proteome</keyword>
<evidence type="ECO:0000313" key="4">
    <source>
        <dbReference type="Proteomes" id="UP000653644"/>
    </source>
</evidence>
<reference evidence="4" key="1">
    <citation type="journal article" date="2019" name="Int. J. Syst. Evol. Microbiol.">
        <title>The Global Catalogue of Microorganisms (GCM) 10K type strain sequencing project: providing services to taxonomists for standard genome sequencing and annotation.</title>
        <authorList>
            <consortium name="The Broad Institute Genomics Platform"/>
            <consortium name="The Broad Institute Genome Sequencing Center for Infectious Disease"/>
            <person name="Wu L."/>
            <person name="Ma J."/>
        </authorList>
    </citation>
    <scope>NUCLEOTIDE SEQUENCE [LARGE SCALE GENOMIC DNA]</scope>
    <source>
        <strain evidence="4">JCM 4733</strain>
    </source>
</reference>
<proteinExistence type="predicted"/>
<feature type="region of interest" description="Disordered" evidence="1">
    <location>
        <begin position="106"/>
        <end position="146"/>
    </location>
</feature>
<feature type="compositionally biased region" description="Low complexity" evidence="1">
    <location>
        <begin position="137"/>
        <end position="146"/>
    </location>
</feature>
<name>A0ABQ3D3A2_9ACTN</name>
<evidence type="ECO:0000313" key="3">
    <source>
        <dbReference type="EMBL" id="GHA56537.1"/>
    </source>
</evidence>
<protein>
    <recommendedName>
        <fullName evidence="2">Tn3 transposase DDE domain-containing protein</fullName>
    </recommendedName>
</protein>
<dbReference type="Pfam" id="PF01526">
    <property type="entry name" value="DDE_Tnp_Tn3"/>
    <property type="match status" value="1"/>
</dbReference>
<comment type="caution">
    <text evidence="3">The sequence shown here is derived from an EMBL/GenBank/DDBJ whole genome shotgun (WGS) entry which is preliminary data.</text>
</comment>